<dbReference type="PANTHER" id="PTHR35813">
    <property type="entry name" value="INNER MEMBRANE PROTEIN YBAN"/>
    <property type="match status" value="1"/>
</dbReference>
<dbReference type="EMBL" id="QYUO01000002">
    <property type="protein sequence ID" value="RJF95917.1"/>
    <property type="molecule type" value="Genomic_DNA"/>
</dbReference>
<gene>
    <name evidence="2" type="ORF">D3871_21405</name>
</gene>
<accession>A0A3A3FKT9</accession>
<feature type="transmembrane region" description="Helical" evidence="1">
    <location>
        <begin position="7"/>
        <end position="24"/>
    </location>
</feature>
<dbReference type="AlphaFoldDB" id="A0A3A3FKT9"/>
<keyword evidence="3" id="KW-1185">Reference proteome</keyword>
<sequence>MKLFFNIVGALALLLAIIGIFLPLLPTTPFLLLASACFLRGSKTMHAWLRQTPLFGKILTEFEEHRTIPVRAKIIALLMIWPSMLFSMYMVQRLPLVIMLFAIAVGVSFYLLRFPSSIR</sequence>
<dbReference type="PIRSF" id="PIRSF016789">
    <property type="entry name" value="DUF454"/>
    <property type="match status" value="1"/>
</dbReference>
<comment type="caution">
    <text evidence="2">The sequence shown here is derived from an EMBL/GenBank/DDBJ whole genome shotgun (WGS) entry which is preliminary data.</text>
</comment>
<organism evidence="2 3">
    <name type="scientific">Noviherbaspirillum saxi</name>
    <dbReference type="NCBI Taxonomy" id="2320863"/>
    <lineage>
        <taxon>Bacteria</taxon>
        <taxon>Pseudomonadati</taxon>
        <taxon>Pseudomonadota</taxon>
        <taxon>Betaproteobacteria</taxon>
        <taxon>Burkholderiales</taxon>
        <taxon>Oxalobacteraceae</taxon>
        <taxon>Noviherbaspirillum</taxon>
    </lineage>
</organism>
<evidence type="ECO:0000313" key="3">
    <source>
        <dbReference type="Proteomes" id="UP000265955"/>
    </source>
</evidence>
<evidence type="ECO:0000313" key="2">
    <source>
        <dbReference type="EMBL" id="RJF95917.1"/>
    </source>
</evidence>
<dbReference type="PANTHER" id="PTHR35813:SF1">
    <property type="entry name" value="INNER MEMBRANE PROTEIN YBAN"/>
    <property type="match status" value="1"/>
</dbReference>
<proteinExistence type="predicted"/>
<keyword evidence="1" id="KW-0812">Transmembrane</keyword>
<dbReference type="Proteomes" id="UP000265955">
    <property type="component" value="Unassembled WGS sequence"/>
</dbReference>
<keyword evidence="1" id="KW-0472">Membrane</keyword>
<dbReference type="InterPro" id="IPR007401">
    <property type="entry name" value="DUF454"/>
</dbReference>
<keyword evidence="1" id="KW-1133">Transmembrane helix</keyword>
<dbReference type="Pfam" id="PF04304">
    <property type="entry name" value="DUF454"/>
    <property type="match status" value="1"/>
</dbReference>
<evidence type="ECO:0000256" key="1">
    <source>
        <dbReference type="SAM" id="Phobius"/>
    </source>
</evidence>
<name>A0A3A3FKT9_9BURK</name>
<dbReference type="OrthoDB" id="9816293at2"/>
<feature type="transmembrane region" description="Helical" evidence="1">
    <location>
        <begin position="96"/>
        <end position="114"/>
    </location>
</feature>
<dbReference type="GO" id="GO:0005886">
    <property type="term" value="C:plasma membrane"/>
    <property type="evidence" value="ECO:0007669"/>
    <property type="project" value="TreeGrafter"/>
</dbReference>
<reference evidence="3" key="1">
    <citation type="submission" date="2018-09" db="EMBL/GenBank/DDBJ databases">
        <authorList>
            <person name="Zhu H."/>
        </authorList>
    </citation>
    <scope>NUCLEOTIDE SEQUENCE [LARGE SCALE GENOMIC DNA]</scope>
    <source>
        <strain evidence="3">K1R23-30</strain>
    </source>
</reference>
<protein>
    <submittedName>
        <fullName evidence="2">DUF454 domain-containing protein</fullName>
    </submittedName>
</protein>